<dbReference type="AlphaFoldDB" id="A0AAW8R1E1"/>
<dbReference type="Pfam" id="PF10011">
    <property type="entry name" value="DUF2254"/>
    <property type="match status" value="1"/>
</dbReference>
<name>A0AAW8R1E1_9ALTE</name>
<dbReference type="InterPro" id="IPR018723">
    <property type="entry name" value="DUF2254_membrane"/>
</dbReference>
<evidence type="ECO:0000313" key="2">
    <source>
        <dbReference type="EMBL" id="MDT0582021.1"/>
    </source>
</evidence>
<feature type="transmembrane region" description="Helical" evidence="1">
    <location>
        <begin position="21"/>
        <end position="47"/>
    </location>
</feature>
<sequence>MSFFESIVTGPKKLSVKLKKTAIQVSGSFWFAPLMMVFVAIFFGLLLSPFSSTDLRILNLLKINDVTASQGMSNLVASSTISVISIAFSMTLVALVMASGQFGPRIIRSFMESKKTQFTLGLFTSTFVYSVIVYTKLNTQNKQLFEQAHSTEAYLGYPVAVVFISAILCVVTLIFFIHHVASSIQADNVVETIAKSLMADMKALQQHHDSSQANNNMAYKLGSNEAKPTLSEYSEKYQIRASLPGYVQAIEYGALVQLAKKSKGFIELNSRAGKYLINGASIATLYTNDPDINLEEYTQSRFLEIGDKRTPLQDPEYAISQLVEIALRALSPSMDDPHTAKNCIDKIACALGTFTVSNLPSNLMLDTDDNARLVTCDESFAEIFANAFTQIRQSAVQRPAVVCHLLDTFHALIEASENPEHLIAPIKTQAMALKKLFSHQSQLHCELDLTAINQRLRKLGISDID</sequence>
<dbReference type="Proteomes" id="UP001249020">
    <property type="component" value="Unassembled WGS sequence"/>
</dbReference>
<organism evidence="2 3">
    <name type="scientific">Brumicola blandensis</name>
    <dbReference type="NCBI Taxonomy" id="3075611"/>
    <lineage>
        <taxon>Bacteria</taxon>
        <taxon>Pseudomonadati</taxon>
        <taxon>Pseudomonadota</taxon>
        <taxon>Gammaproteobacteria</taxon>
        <taxon>Alteromonadales</taxon>
        <taxon>Alteromonadaceae</taxon>
        <taxon>Brumicola</taxon>
    </lineage>
</organism>
<keyword evidence="1" id="KW-0812">Transmembrane</keyword>
<feature type="transmembrane region" description="Helical" evidence="1">
    <location>
        <begin position="118"/>
        <end position="135"/>
    </location>
</feature>
<evidence type="ECO:0000256" key="1">
    <source>
        <dbReference type="SAM" id="Phobius"/>
    </source>
</evidence>
<feature type="transmembrane region" description="Helical" evidence="1">
    <location>
        <begin position="155"/>
        <end position="177"/>
    </location>
</feature>
<protein>
    <submittedName>
        <fullName evidence="2">DUF2254 domain-containing protein</fullName>
    </submittedName>
</protein>
<dbReference type="RefSeq" id="WP_311360812.1">
    <property type="nucleotide sequence ID" value="NZ_JAVRIE010000002.1"/>
</dbReference>
<evidence type="ECO:0000313" key="3">
    <source>
        <dbReference type="Proteomes" id="UP001249020"/>
    </source>
</evidence>
<keyword evidence="1" id="KW-0472">Membrane</keyword>
<dbReference type="EMBL" id="JAVRIE010000002">
    <property type="protein sequence ID" value="MDT0582021.1"/>
    <property type="molecule type" value="Genomic_DNA"/>
</dbReference>
<gene>
    <name evidence="2" type="ORF">RM544_05695</name>
</gene>
<keyword evidence="1" id="KW-1133">Transmembrane helix</keyword>
<reference evidence="2 3" key="1">
    <citation type="submission" date="2023-09" db="EMBL/GenBank/DDBJ databases">
        <authorList>
            <person name="Rey-Velasco X."/>
        </authorList>
    </citation>
    <scope>NUCLEOTIDE SEQUENCE [LARGE SCALE GENOMIC DNA]</scope>
    <source>
        <strain evidence="2 3">W409</strain>
    </source>
</reference>
<keyword evidence="3" id="KW-1185">Reference proteome</keyword>
<comment type="caution">
    <text evidence="2">The sequence shown here is derived from an EMBL/GenBank/DDBJ whole genome shotgun (WGS) entry which is preliminary data.</text>
</comment>
<feature type="transmembrane region" description="Helical" evidence="1">
    <location>
        <begin position="75"/>
        <end position="97"/>
    </location>
</feature>
<accession>A0AAW8R1E1</accession>
<proteinExistence type="predicted"/>